<reference evidence="3" key="1">
    <citation type="journal article" date="2019" name="Int. J. Syst. Evol. Microbiol.">
        <title>The Global Catalogue of Microorganisms (GCM) 10K type strain sequencing project: providing services to taxonomists for standard genome sequencing and annotation.</title>
        <authorList>
            <consortium name="The Broad Institute Genomics Platform"/>
            <consortium name="The Broad Institute Genome Sequencing Center for Infectious Disease"/>
            <person name="Wu L."/>
            <person name="Ma J."/>
        </authorList>
    </citation>
    <scope>NUCLEOTIDE SEQUENCE [LARGE SCALE GENOMIC DNA]</scope>
    <source>
        <strain evidence="3">KLKA75</strain>
    </source>
</reference>
<dbReference type="SUPFAM" id="SSF51197">
    <property type="entry name" value="Clavaminate synthase-like"/>
    <property type="match status" value="1"/>
</dbReference>
<dbReference type="GO" id="GO:0051213">
    <property type="term" value="F:dioxygenase activity"/>
    <property type="evidence" value="ECO:0007669"/>
    <property type="project" value="UniProtKB-KW"/>
</dbReference>
<evidence type="ECO:0000313" key="2">
    <source>
        <dbReference type="EMBL" id="MFC4909586.1"/>
    </source>
</evidence>
<comment type="caution">
    <text evidence="2">The sequence shown here is derived from an EMBL/GenBank/DDBJ whole genome shotgun (WGS) entry which is preliminary data.</text>
</comment>
<gene>
    <name evidence="2" type="ORF">ACFPCY_19845</name>
</gene>
<dbReference type="RefSeq" id="WP_378257203.1">
    <property type="nucleotide sequence ID" value="NZ_JBHSIT010000005.1"/>
</dbReference>
<dbReference type="EMBL" id="JBHSIT010000005">
    <property type="protein sequence ID" value="MFC4909586.1"/>
    <property type="molecule type" value="Genomic_DNA"/>
</dbReference>
<accession>A0ABV9TZK1</accession>
<sequence length="337" mass="37741">MPDTLNQAPSHTDGQAPSQALSQAPRQTAGQPEGQPEGAAPGQAPDARFAPIDAESRRTFTEQGYLLIRNALDEPARTRIEAAVDRVHDAEGRAGRLGPNGAMHVLGAVFRDEAFGELLDLPTTFPHLWGHLGWNIYVHHSHIDVNPPALEPPAPVWAWHQDGYRQNADLDMEPRPMFSIKVAYVLSDLSEEGRGGTLVLPGSQYSNTLDRTEPGPDGVYPRPPGTVEITANPGDAFLFDRRLWHSRSPNQSTVTRKMVFLCYTYRWIRWRDDVAVDRRGPWWRSLSPLRRQLLGDGDEAASHFGFTLESGVWDDGIPLRAELKRRGLLDRSRHYLR</sequence>
<feature type="region of interest" description="Disordered" evidence="1">
    <location>
        <begin position="1"/>
        <end position="47"/>
    </location>
</feature>
<dbReference type="InterPro" id="IPR008775">
    <property type="entry name" value="Phytyl_CoA_dOase-like"/>
</dbReference>
<keyword evidence="2" id="KW-0223">Dioxygenase</keyword>
<dbReference type="PANTHER" id="PTHR20883">
    <property type="entry name" value="PHYTANOYL-COA DIOXYGENASE DOMAIN CONTAINING 1"/>
    <property type="match status" value="1"/>
</dbReference>
<keyword evidence="3" id="KW-1185">Reference proteome</keyword>
<name>A0ABV9TZK1_9ACTN</name>
<dbReference type="Gene3D" id="2.60.120.620">
    <property type="entry name" value="q2cbj1_9rhob like domain"/>
    <property type="match status" value="1"/>
</dbReference>
<evidence type="ECO:0000256" key="1">
    <source>
        <dbReference type="SAM" id="MobiDB-lite"/>
    </source>
</evidence>
<proteinExistence type="predicted"/>
<keyword evidence="2" id="KW-0560">Oxidoreductase</keyword>
<protein>
    <submittedName>
        <fullName evidence="2">Phytanoyl-CoA dioxygenase family protein</fullName>
    </submittedName>
</protein>
<dbReference type="PANTHER" id="PTHR20883:SF48">
    <property type="entry name" value="ECTOINE DIOXYGENASE"/>
    <property type="match status" value="1"/>
</dbReference>
<organism evidence="2 3">
    <name type="scientific">Actinomadura gamaensis</name>
    <dbReference type="NCBI Taxonomy" id="1763541"/>
    <lineage>
        <taxon>Bacteria</taxon>
        <taxon>Bacillati</taxon>
        <taxon>Actinomycetota</taxon>
        <taxon>Actinomycetes</taxon>
        <taxon>Streptosporangiales</taxon>
        <taxon>Thermomonosporaceae</taxon>
        <taxon>Actinomadura</taxon>
    </lineage>
</organism>
<evidence type="ECO:0000313" key="3">
    <source>
        <dbReference type="Proteomes" id="UP001595872"/>
    </source>
</evidence>
<dbReference type="Proteomes" id="UP001595872">
    <property type="component" value="Unassembled WGS sequence"/>
</dbReference>
<feature type="compositionally biased region" description="Polar residues" evidence="1">
    <location>
        <begin position="1"/>
        <end position="30"/>
    </location>
</feature>
<dbReference type="Pfam" id="PF05721">
    <property type="entry name" value="PhyH"/>
    <property type="match status" value="1"/>
</dbReference>